<comment type="catalytic activity">
    <reaction evidence="9 10">
        <text>oxaloacetate + phosphate = phosphoenolpyruvate + hydrogencarbonate</text>
        <dbReference type="Rhea" id="RHEA:28370"/>
        <dbReference type="ChEBI" id="CHEBI:16452"/>
        <dbReference type="ChEBI" id="CHEBI:17544"/>
        <dbReference type="ChEBI" id="CHEBI:43474"/>
        <dbReference type="ChEBI" id="CHEBI:58702"/>
        <dbReference type="EC" id="4.1.1.31"/>
    </reaction>
</comment>
<evidence type="ECO:0000256" key="12">
    <source>
        <dbReference type="PROSITE-ProRule" id="PRU10112"/>
    </source>
</evidence>
<accession>A0ABW4I135</accession>
<feature type="active site" evidence="10 11">
    <location>
        <position position="132"/>
    </location>
</feature>
<dbReference type="Pfam" id="PF00311">
    <property type="entry name" value="PEPcase"/>
    <property type="match status" value="1"/>
</dbReference>
<dbReference type="HAMAP" id="MF_00595">
    <property type="entry name" value="PEPcase_type1"/>
    <property type="match status" value="1"/>
</dbReference>
<dbReference type="SUPFAM" id="SSF51621">
    <property type="entry name" value="Phosphoenolpyruvate/pyruvate domain"/>
    <property type="match status" value="1"/>
</dbReference>
<dbReference type="Gene3D" id="1.20.1440.90">
    <property type="entry name" value="Phosphoenolpyruvate/pyruvate domain"/>
    <property type="match status" value="1"/>
</dbReference>
<gene>
    <name evidence="10 13" type="primary">ppc</name>
    <name evidence="13" type="ORF">ACFSCW_05655</name>
</gene>
<evidence type="ECO:0000256" key="5">
    <source>
        <dbReference type="ARBA" id="ARBA00022419"/>
    </source>
</evidence>
<evidence type="ECO:0000313" key="14">
    <source>
        <dbReference type="Proteomes" id="UP001597115"/>
    </source>
</evidence>
<comment type="function">
    <text evidence="2 10">Forms oxaloacetate, a four-carbon dicarboxylic acid source for the tricarboxylic acid cycle.</text>
</comment>
<evidence type="ECO:0000256" key="8">
    <source>
        <dbReference type="ARBA" id="ARBA00023300"/>
    </source>
</evidence>
<dbReference type="PRINTS" id="PR00150">
    <property type="entry name" value="PEPCARBXLASE"/>
</dbReference>
<dbReference type="EMBL" id="JBHUDY010000001">
    <property type="protein sequence ID" value="MFD1611286.1"/>
    <property type="molecule type" value="Genomic_DNA"/>
</dbReference>
<dbReference type="InterPro" id="IPR015813">
    <property type="entry name" value="Pyrv/PenolPyrv_kinase-like_dom"/>
</dbReference>
<keyword evidence="6 10" id="KW-0460">Magnesium</keyword>
<proteinExistence type="inferred from homology"/>
<dbReference type="PROSITE" id="PS00781">
    <property type="entry name" value="PEPCASE_1"/>
    <property type="match status" value="1"/>
</dbReference>
<evidence type="ECO:0000256" key="3">
    <source>
        <dbReference type="ARBA" id="ARBA00008346"/>
    </source>
</evidence>
<keyword evidence="7 10" id="KW-0456">Lyase</keyword>
<dbReference type="InterPro" id="IPR018129">
    <property type="entry name" value="PEP_COase_Lys_AS"/>
</dbReference>
<evidence type="ECO:0000256" key="7">
    <source>
        <dbReference type="ARBA" id="ARBA00023239"/>
    </source>
</evidence>
<evidence type="ECO:0000256" key="6">
    <source>
        <dbReference type="ARBA" id="ARBA00022842"/>
    </source>
</evidence>
<comment type="caution">
    <text evidence="13">The sequence shown here is derived from an EMBL/GenBank/DDBJ whole genome shotgun (WGS) entry which is preliminary data.</text>
</comment>
<reference evidence="14" key="1">
    <citation type="journal article" date="2019" name="Int. J. Syst. Evol. Microbiol.">
        <title>The Global Catalogue of Microorganisms (GCM) 10K type strain sequencing project: providing services to taxonomists for standard genome sequencing and annotation.</title>
        <authorList>
            <consortium name="The Broad Institute Genomics Platform"/>
            <consortium name="The Broad Institute Genome Sequencing Center for Infectious Disease"/>
            <person name="Wu L."/>
            <person name="Ma J."/>
        </authorList>
    </citation>
    <scope>NUCLEOTIDE SEQUENCE [LARGE SCALE GENOMIC DNA]</scope>
    <source>
        <strain evidence="14">CGMCC 1.16275</strain>
    </source>
</reference>
<feature type="active site" evidence="10 12">
    <location>
        <position position="555"/>
    </location>
</feature>
<name>A0ABW4I135_9SPHN</name>
<organism evidence="13 14">
    <name type="scientific">Sphingomonas tabacisoli</name>
    <dbReference type="NCBI Taxonomy" id="2249466"/>
    <lineage>
        <taxon>Bacteria</taxon>
        <taxon>Pseudomonadati</taxon>
        <taxon>Pseudomonadota</taxon>
        <taxon>Alphaproteobacteria</taxon>
        <taxon>Sphingomonadales</taxon>
        <taxon>Sphingomonadaceae</taxon>
        <taxon>Sphingomonas</taxon>
    </lineage>
</organism>
<evidence type="ECO:0000256" key="10">
    <source>
        <dbReference type="HAMAP-Rule" id="MF_00595"/>
    </source>
</evidence>
<sequence length="888" mass="96596">MSNDRTITQNPDIRFLGRLLGNVIRHYGGDAIYRRTEYIRSASVDRHRGLADAESIDPGLDALSLDDTLSFVRGFMLFSMLANLAEDRQGVAAEPGADVAHVVERLRAEGIGDEAITALLKDALIAPVLTAHPTEVRRKSMIDHRNRIAELMRLRDTGATETPDGDMVDLAIERQIALLWQTRALRRERLYVADEVETARAYFQDVFLPVLPALYVRWERALGHRPPSFLRPGSWIGGDRDGNPFVTADSLKLALSRGAETAIAHYLDQLHALGAELSVSSTLAEVDPAVLRLAEASHDDSAARADEPYRRAISGIYARLSGTYEALTGRPPPRPTRIAAEPYPTPEALVEDLRVLGRSVSGAGGPLAGPGPLSRLIRAVETFGFHLATLDMRQNSAVHERVVAELLAKAGVEADYIALDEAAKVALLAQELETPRLLASPFAGYSDETQSELAIVRAAAEAHARYGAAAITTYIVSMCKSVSDLLEIHVLLKEAGLYRPGERPAVMAVPLFETIADLEAAPGIMRDWFALPGTVEWAQARGRQEVMLGYSDSNKDGGYLTSVWSLHRGSEALRDVFAEKGVAMQLFHGRGGAVGRGGGSSFAAIQGQPKGTVQGRIRITEQGEVIAAKYGTPESAAANLEAIAAATLLASLEPASLSNVDRERFEGAMAELSRSAFGAYRALVYETEGFRTFFRQMTPIAEIATLKIGSRPASRTKSDAIEDLRAIPWVFSWAQARVMLPGWYGAGDALAGFGDKGLLKEMAEAWPFFAPTLANLEMVLAKSDMGIAARYAALVEDRSRADAIFGRIRDGWHRTYDVLLDVTGQSRLLEKTPALDTSIRLRLPYIEPLNLLQIELLKRHRAGEDDARIAEGIQLSINAIATALRNSG</sequence>
<dbReference type="GO" id="GO:0008964">
    <property type="term" value="F:phosphoenolpyruvate carboxylase activity"/>
    <property type="evidence" value="ECO:0007669"/>
    <property type="project" value="UniProtKB-EC"/>
</dbReference>
<dbReference type="NCBIfam" id="NF000584">
    <property type="entry name" value="PRK00009.1"/>
    <property type="match status" value="1"/>
</dbReference>
<dbReference type="PANTHER" id="PTHR30523">
    <property type="entry name" value="PHOSPHOENOLPYRUVATE CARBOXYLASE"/>
    <property type="match status" value="1"/>
</dbReference>
<comment type="cofactor">
    <cofactor evidence="1 10">
        <name>Mg(2+)</name>
        <dbReference type="ChEBI" id="CHEBI:18420"/>
    </cofactor>
</comment>
<protein>
    <recommendedName>
        <fullName evidence="5 10">Phosphoenolpyruvate carboxylase</fullName>
        <shortName evidence="10">PEPC</shortName>
        <shortName evidence="10">PEPCase</shortName>
        <ecNumber evidence="4 10">4.1.1.31</ecNumber>
    </recommendedName>
</protein>
<dbReference type="PANTHER" id="PTHR30523:SF6">
    <property type="entry name" value="PHOSPHOENOLPYRUVATE CARBOXYLASE"/>
    <property type="match status" value="1"/>
</dbReference>
<keyword evidence="14" id="KW-1185">Reference proteome</keyword>
<evidence type="ECO:0000256" key="4">
    <source>
        <dbReference type="ARBA" id="ARBA00012305"/>
    </source>
</evidence>
<dbReference type="InterPro" id="IPR021135">
    <property type="entry name" value="PEP_COase"/>
</dbReference>
<evidence type="ECO:0000313" key="13">
    <source>
        <dbReference type="EMBL" id="MFD1611286.1"/>
    </source>
</evidence>
<evidence type="ECO:0000256" key="9">
    <source>
        <dbReference type="ARBA" id="ARBA00048995"/>
    </source>
</evidence>
<dbReference type="RefSeq" id="WP_380887758.1">
    <property type="nucleotide sequence ID" value="NZ_JBHUDY010000001.1"/>
</dbReference>
<dbReference type="InterPro" id="IPR022805">
    <property type="entry name" value="PEP_COase_bac/pln-type"/>
</dbReference>
<dbReference type="PROSITE" id="PS00393">
    <property type="entry name" value="PEPCASE_2"/>
    <property type="match status" value="1"/>
</dbReference>
<dbReference type="Proteomes" id="UP001597115">
    <property type="component" value="Unassembled WGS sequence"/>
</dbReference>
<evidence type="ECO:0000256" key="1">
    <source>
        <dbReference type="ARBA" id="ARBA00001946"/>
    </source>
</evidence>
<dbReference type="EC" id="4.1.1.31" evidence="4 10"/>
<evidence type="ECO:0000256" key="11">
    <source>
        <dbReference type="PROSITE-ProRule" id="PRU10111"/>
    </source>
</evidence>
<keyword evidence="8 10" id="KW-0120">Carbon dioxide fixation</keyword>
<comment type="subunit">
    <text evidence="10">Homotetramer.</text>
</comment>
<comment type="similarity">
    <text evidence="3 10">Belongs to the PEPCase type 1 family.</text>
</comment>
<dbReference type="InterPro" id="IPR033129">
    <property type="entry name" value="PEPCASE_His_AS"/>
</dbReference>
<evidence type="ECO:0000256" key="2">
    <source>
        <dbReference type="ARBA" id="ARBA00003670"/>
    </source>
</evidence>